<dbReference type="AlphaFoldDB" id="A0A0E0RE27"/>
<organism evidence="2 3">
    <name type="scientific">Oryza rufipogon</name>
    <name type="common">Brownbeard rice</name>
    <name type="synonym">Asian wild rice</name>
    <dbReference type="NCBI Taxonomy" id="4529"/>
    <lineage>
        <taxon>Eukaryota</taxon>
        <taxon>Viridiplantae</taxon>
        <taxon>Streptophyta</taxon>
        <taxon>Embryophyta</taxon>
        <taxon>Tracheophyta</taxon>
        <taxon>Spermatophyta</taxon>
        <taxon>Magnoliopsida</taxon>
        <taxon>Liliopsida</taxon>
        <taxon>Poales</taxon>
        <taxon>Poaceae</taxon>
        <taxon>BOP clade</taxon>
        <taxon>Oryzoideae</taxon>
        <taxon>Oryzeae</taxon>
        <taxon>Oryzinae</taxon>
        <taxon>Oryza</taxon>
    </lineage>
</organism>
<feature type="compositionally biased region" description="Acidic residues" evidence="1">
    <location>
        <begin position="279"/>
        <end position="290"/>
    </location>
</feature>
<dbReference type="Gramene" id="ORUFI12G04140.1">
    <property type="protein sequence ID" value="ORUFI12G04140.1"/>
    <property type="gene ID" value="ORUFI12G04140"/>
</dbReference>
<evidence type="ECO:0000313" key="3">
    <source>
        <dbReference type="Proteomes" id="UP000008022"/>
    </source>
</evidence>
<feature type="region of interest" description="Disordered" evidence="1">
    <location>
        <begin position="1"/>
        <end position="65"/>
    </location>
</feature>
<name>A0A0E0RE27_ORYRU</name>
<keyword evidence="3" id="KW-1185">Reference proteome</keyword>
<reference evidence="3" key="1">
    <citation type="submission" date="2013-06" db="EMBL/GenBank/DDBJ databases">
        <authorList>
            <person name="Zhao Q."/>
        </authorList>
    </citation>
    <scope>NUCLEOTIDE SEQUENCE</scope>
    <source>
        <strain evidence="3">cv. W1943</strain>
    </source>
</reference>
<protein>
    <submittedName>
        <fullName evidence="2">Uncharacterized protein</fullName>
    </submittedName>
</protein>
<feature type="region of interest" description="Disordered" evidence="1">
    <location>
        <begin position="251"/>
        <end position="290"/>
    </location>
</feature>
<accession>A0A0E0RE27</accession>
<dbReference type="Proteomes" id="UP000008022">
    <property type="component" value="Unassembled WGS sequence"/>
</dbReference>
<dbReference type="EnsemblPlants" id="ORUFI12G04140.1">
    <property type="protein sequence ID" value="ORUFI12G04140.1"/>
    <property type="gene ID" value="ORUFI12G04140"/>
</dbReference>
<proteinExistence type="predicted"/>
<feature type="compositionally biased region" description="Basic and acidic residues" evidence="1">
    <location>
        <begin position="1"/>
        <end position="25"/>
    </location>
</feature>
<dbReference type="HOGENOM" id="CLU_961032_0_0_1"/>
<sequence>MARKNHESREREREAESATHSRILERSSPNISPDRNAACLTGSGIRPEKRRKRSGGEAGKGEMEEGWKEAVASLWRDDDSRRRRKKFGRRDRVGVEFRRAESFASTRSVSGPQASLGSHLVGPTSRTLPLPLGVASTGAYLGTIVFPVLMRFKHHRPITELLAEKIPSWRLKMLAFGKETDQIKPEKILTCERILRINACHDPTTTSHECMESLDAASCPRRPRRTPYPTWWTTVWRGGHDGRWAEPRRTVEATGCAEEDTRGGARQRSWGGRRPVGCAEEDGEGNGGDD</sequence>
<evidence type="ECO:0000256" key="1">
    <source>
        <dbReference type="SAM" id="MobiDB-lite"/>
    </source>
</evidence>
<reference evidence="2" key="2">
    <citation type="submission" date="2015-06" db="UniProtKB">
        <authorList>
            <consortium name="EnsemblPlants"/>
        </authorList>
    </citation>
    <scope>IDENTIFICATION</scope>
</reference>
<evidence type="ECO:0000313" key="2">
    <source>
        <dbReference type="EnsemblPlants" id="ORUFI12G04140.1"/>
    </source>
</evidence>